<dbReference type="GO" id="GO:0030246">
    <property type="term" value="F:carbohydrate binding"/>
    <property type="evidence" value="ECO:0007669"/>
    <property type="project" value="InterPro"/>
</dbReference>
<dbReference type="Gene3D" id="2.60.40.680">
    <property type="match status" value="1"/>
</dbReference>
<dbReference type="Proteomes" id="UP000177967">
    <property type="component" value="Unassembled WGS sequence"/>
</dbReference>
<evidence type="ECO:0000313" key="2">
    <source>
        <dbReference type="EMBL" id="OGY09932.1"/>
    </source>
</evidence>
<accession>A0A1G1V3H8</accession>
<evidence type="ECO:0000259" key="1">
    <source>
        <dbReference type="Pfam" id="PF00963"/>
    </source>
</evidence>
<gene>
    <name evidence="2" type="ORF">A2782_04490</name>
</gene>
<dbReference type="STRING" id="1797513.A2782_04490"/>
<dbReference type="EMBL" id="MHBW01000003">
    <property type="protein sequence ID" value="OGY09932.1"/>
    <property type="molecule type" value="Genomic_DNA"/>
</dbReference>
<protein>
    <recommendedName>
        <fullName evidence="1">Cohesin domain-containing protein</fullName>
    </recommendedName>
</protein>
<dbReference type="Pfam" id="PF00963">
    <property type="entry name" value="Cohesin"/>
    <property type="match status" value="1"/>
</dbReference>
<dbReference type="SUPFAM" id="SSF49384">
    <property type="entry name" value="Carbohydrate-binding domain"/>
    <property type="match status" value="1"/>
</dbReference>
<feature type="domain" description="Cohesin" evidence="1">
    <location>
        <begin position="80"/>
        <end position="187"/>
    </location>
</feature>
<name>A0A1G1V3H8_9BACT</name>
<sequence length="190" mass="19978">MYPTANHNWTTPILSAVAILLATVVVSPLQKITTSPTLPQRQTTIAATTIAPLQSQKDAVLTTTPATLTLSVSQEKTILLNIASPKNKVTGSEIHLKFNPEVISIKEISAGDFLANPLRLAKQIDNQKGEVVYTIGTLKPSAGSGILANVIINAKGTGATQLSLDGTIVTAENQNENTVKSLQGATITVQ</sequence>
<dbReference type="GO" id="GO:0000272">
    <property type="term" value="P:polysaccharide catabolic process"/>
    <property type="evidence" value="ECO:0007669"/>
    <property type="project" value="InterPro"/>
</dbReference>
<comment type="caution">
    <text evidence="2">The sequence shown here is derived from an EMBL/GenBank/DDBJ whole genome shotgun (WGS) entry which is preliminary data.</text>
</comment>
<dbReference type="AlphaFoldDB" id="A0A1G1V3H8"/>
<proteinExistence type="predicted"/>
<reference evidence="2 3" key="1">
    <citation type="journal article" date="2016" name="Nat. Commun.">
        <title>Thousands of microbial genomes shed light on interconnected biogeochemical processes in an aquifer system.</title>
        <authorList>
            <person name="Anantharaman K."/>
            <person name="Brown C.T."/>
            <person name="Hug L.A."/>
            <person name="Sharon I."/>
            <person name="Castelle C.J."/>
            <person name="Probst A.J."/>
            <person name="Thomas B.C."/>
            <person name="Singh A."/>
            <person name="Wilkins M.J."/>
            <person name="Karaoz U."/>
            <person name="Brodie E.L."/>
            <person name="Williams K.H."/>
            <person name="Hubbard S.S."/>
            <person name="Banfield J.F."/>
        </authorList>
    </citation>
    <scope>NUCLEOTIDE SEQUENCE [LARGE SCALE GENOMIC DNA]</scope>
</reference>
<organism evidence="2 3">
    <name type="scientific">Candidatus Blackburnbacteria bacterium RIFCSPHIGHO2_01_FULL_43_15b</name>
    <dbReference type="NCBI Taxonomy" id="1797513"/>
    <lineage>
        <taxon>Bacteria</taxon>
        <taxon>Candidatus Blackburniibacteriota</taxon>
    </lineage>
</organism>
<evidence type="ECO:0000313" key="3">
    <source>
        <dbReference type="Proteomes" id="UP000177967"/>
    </source>
</evidence>
<dbReference type="InterPro" id="IPR002102">
    <property type="entry name" value="Cohesin_dom"/>
</dbReference>
<dbReference type="InterPro" id="IPR008965">
    <property type="entry name" value="CBM2/CBM3_carb-bd_dom_sf"/>
</dbReference>